<keyword evidence="9" id="KW-0315">Glutamine amidotransferase</keyword>
<dbReference type="GO" id="GO:0042242">
    <property type="term" value="F:cobyrinic acid a,c-diamide synthase activity"/>
    <property type="evidence" value="ECO:0007669"/>
    <property type="project" value="UniProtKB-EC"/>
</dbReference>
<accession>A0ABN7YMZ5</accession>
<evidence type="ECO:0000256" key="6">
    <source>
        <dbReference type="ARBA" id="ARBA00022741"/>
    </source>
</evidence>
<comment type="caution">
    <text evidence="13">The sequence shown here is derived from an EMBL/GenBank/DDBJ whole genome shotgun (WGS) entry which is preliminary data.</text>
</comment>
<dbReference type="EMBL" id="CAJZAG010000005">
    <property type="protein sequence ID" value="CAG9173575.1"/>
    <property type="molecule type" value="Genomic_DNA"/>
</dbReference>
<evidence type="ECO:0000259" key="12">
    <source>
        <dbReference type="Pfam" id="PF07685"/>
    </source>
</evidence>
<feature type="region of interest" description="Disordered" evidence="10">
    <location>
        <begin position="395"/>
        <end position="425"/>
    </location>
</feature>
<evidence type="ECO:0000256" key="9">
    <source>
        <dbReference type="ARBA" id="ARBA00022962"/>
    </source>
</evidence>
<evidence type="ECO:0000256" key="7">
    <source>
        <dbReference type="ARBA" id="ARBA00022840"/>
    </source>
</evidence>
<dbReference type="InterPro" id="IPR002586">
    <property type="entry name" value="CobQ/CobB/MinD/ParA_Nub-bd_dom"/>
</dbReference>
<keyword evidence="5 13" id="KW-0436">Ligase</keyword>
<comment type="similarity">
    <text evidence="3">Belongs to the CobB/CobQ family. CobQ subfamily.</text>
</comment>
<dbReference type="SUPFAM" id="SSF52317">
    <property type="entry name" value="Class I glutamine amidotransferase-like"/>
    <property type="match status" value="1"/>
</dbReference>
<feature type="domain" description="CobQ/CobB/MinD/ParA nucleotide binding" evidence="11">
    <location>
        <begin position="35"/>
        <end position="211"/>
    </location>
</feature>
<dbReference type="InterPro" id="IPR004484">
    <property type="entry name" value="CbiA/CobB_synth"/>
</dbReference>
<dbReference type="Proteomes" id="UP000706525">
    <property type="component" value="Unassembled WGS sequence"/>
</dbReference>
<dbReference type="InterPro" id="IPR027417">
    <property type="entry name" value="P-loop_NTPase"/>
</dbReference>
<comment type="cofactor">
    <cofactor evidence="1">
        <name>Mg(2+)</name>
        <dbReference type="ChEBI" id="CHEBI:18420"/>
    </cofactor>
</comment>
<proteinExistence type="inferred from homology"/>
<evidence type="ECO:0000256" key="8">
    <source>
        <dbReference type="ARBA" id="ARBA00022842"/>
    </source>
</evidence>
<evidence type="ECO:0000313" key="14">
    <source>
        <dbReference type="Proteomes" id="UP000706525"/>
    </source>
</evidence>
<evidence type="ECO:0000313" key="13">
    <source>
        <dbReference type="EMBL" id="CAG9173575.1"/>
    </source>
</evidence>
<evidence type="ECO:0000256" key="10">
    <source>
        <dbReference type="SAM" id="MobiDB-lite"/>
    </source>
</evidence>
<evidence type="ECO:0000256" key="4">
    <source>
        <dbReference type="ARBA" id="ARBA00022573"/>
    </source>
</evidence>
<gene>
    <name evidence="13" type="primary">cbiA</name>
    <name evidence="13" type="ORF">LMG32289_02910</name>
</gene>
<feature type="region of interest" description="Disordered" evidence="10">
    <location>
        <begin position="1"/>
        <end position="27"/>
    </location>
</feature>
<keyword evidence="14" id="KW-1185">Reference proteome</keyword>
<evidence type="ECO:0000256" key="3">
    <source>
        <dbReference type="ARBA" id="ARBA00006205"/>
    </source>
</evidence>
<evidence type="ECO:0000259" key="11">
    <source>
        <dbReference type="Pfam" id="PF01656"/>
    </source>
</evidence>
<dbReference type="Gene3D" id="3.40.50.300">
    <property type="entry name" value="P-loop containing nucleotide triphosphate hydrolases"/>
    <property type="match status" value="2"/>
</dbReference>
<dbReference type="Pfam" id="PF01656">
    <property type="entry name" value="CbiA"/>
    <property type="match status" value="1"/>
</dbReference>
<feature type="domain" description="CobB/CobQ-like glutamine amidotransferase" evidence="12">
    <location>
        <begin position="265"/>
        <end position="463"/>
    </location>
</feature>
<protein>
    <submittedName>
        <fullName evidence="13">Cobyrinate a,c-diamide synthase</fullName>
        <ecNumber evidence="13">6.3.5.11</ecNumber>
    </submittedName>
</protein>
<sequence length="474" mass="50282">MSVQPTHSPTPPVPHDSDTARAGSHAPRRAVPAMMITASASGQGKTTVTAALARLHARQGRSVRVFKSGPDFLDPTWLAAASGAPVHSLDLWMTGPEDARMRLAQAARSADVILVEGVMGLHDGDPSSADIARRFGLPVLTVIQASAMAQTFGAIAYGLAHYGEPFADMRVLANGVGSARHADMLRTSLREPGQWAGALARDPAVALPERHLGLYSANELPDLMARLDRLADLLEPLPVAQLPPAVMFEDVPEPAVPARRLEGKTIAVACDDAFRFIYPANVDTLEALGARVVLFSPLRDAELPICDAVWLPGGYPELHAATLAANTSMQEALRRARTSGMPMLAECGGMMALFETLIDKEGNAHAMAGVLPGTVRMQSRLAALGHQAITLPWLSRDDGSNDGSGDRSGNGSTVRGHTFHYSKTDTTLTPAARAVSPRDGKPGEAVYRAGALTASYVHLYFPSNPDAIARLFSH</sequence>
<dbReference type="PANTHER" id="PTHR43873">
    <property type="entry name" value="COBYRINATE A,C-DIAMIDE SYNTHASE"/>
    <property type="match status" value="1"/>
</dbReference>
<dbReference type="CDD" id="cd03130">
    <property type="entry name" value="GATase1_CobB"/>
    <property type="match status" value="1"/>
</dbReference>
<dbReference type="NCBIfam" id="NF002204">
    <property type="entry name" value="PRK01077.1"/>
    <property type="match status" value="1"/>
</dbReference>
<feature type="compositionally biased region" description="Low complexity" evidence="10">
    <location>
        <begin position="401"/>
        <end position="412"/>
    </location>
</feature>
<dbReference type="EC" id="6.3.5.11" evidence="13"/>
<evidence type="ECO:0000256" key="5">
    <source>
        <dbReference type="ARBA" id="ARBA00022598"/>
    </source>
</evidence>
<keyword evidence="8" id="KW-0460">Magnesium</keyword>
<organism evidence="13 14">
    <name type="scientific">Cupriavidus pampae</name>
    <dbReference type="NCBI Taxonomy" id="659251"/>
    <lineage>
        <taxon>Bacteria</taxon>
        <taxon>Pseudomonadati</taxon>
        <taxon>Pseudomonadota</taxon>
        <taxon>Betaproteobacteria</taxon>
        <taxon>Burkholderiales</taxon>
        <taxon>Burkholderiaceae</taxon>
        <taxon>Cupriavidus</taxon>
    </lineage>
</organism>
<reference evidence="13 14" key="1">
    <citation type="submission" date="2021-08" db="EMBL/GenBank/DDBJ databases">
        <authorList>
            <person name="Peeters C."/>
        </authorList>
    </citation>
    <scope>NUCLEOTIDE SEQUENCE [LARGE SCALE GENOMIC DNA]</scope>
    <source>
        <strain evidence="13 14">LMG 32289</strain>
    </source>
</reference>
<keyword evidence="6" id="KW-0547">Nucleotide-binding</keyword>
<evidence type="ECO:0000256" key="2">
    <source>
        <dbReference type="ARBA" id="ARBA00004953"/>
    </source>
</evidence>
<dbReference type="InterPro" id="IPR011698">
    <property type="entry name" value="GATase_3"/>
</dbReference>
<comment type="pathway">
    <text evidence="2">Cofactor biosynthesis; adenosylcobalamin biosynthesis.</text>
</comment>
<evidence type="ECO:0000256" key="1">
    <source>
        <dbReference type="ARBA" id="ARBA00001946"/>
    </source>
</evidence>
<dbReference type="InterPro" id="IPR029062">
    <property type="entry name" value="Class_I_gatase-like"/>
</dbReference>
<dbReference type="Gene3D" id="3.40.50.880">
    <property type="match status" value="1"/>
</dbReference>
<keyword evidence="4" id="KW-0169">Cobalamin biosynthesis</keyword>
<name>A0ABN7YMZ5_9BURK</name>
<keyword evidence="7" id="KW-0067">ATP-binding</keyword>
<dbReference type="PROSITE" id="PS51274">
    <property type="entry name" value="GATASE_COBBQ"/>
    <property type="match status" value="1"/>
</dbReference>
<dbReference type="SUPFAM" id="SSF52540">
    <property type="entry name" value="P-loop containing nucleoside triphosphate hydrolases"/>
    <property type="match status" value="1"/>
</dbReference>
<dbReference type="PANTHER" id="PTHR43873:SF1">
    <property type="entry name" value="COBYRINATE A,C-DIAMIDE SYNTHASE"/>
    <property type="match status" value="1"/>
</dbReference>
<dbReference type="Pfam" id="PF07685">
    <property type="entry name" value="GATase_3"/>
    <property type="match status" value="1"/>
</dbReference>